<dbReference type="InterPro" id="IPR046457">
    <property type="entry name" value="PMI_typeI_cat"/>
</dbReference>
<dbReference type="Pfam" id="PF21621">
    <property type="entry name" value="MPI_cupin_dom"/>
    <property type="match status" value="1"/>
</dbReference>
<dbReference type="CDD" id="cd02213">
    <property type="entry name" value="cupin_PMI_typeII_C"/>
    <property type="match status" value="1"/>
</dbReference>
<sequence length="790" mass="89483">MKCVILAGGSGDSLWPLSRKNYPKQFMKFKEGRSLLQETVVRNLPYCDEFIIVTNEAYKNIVNGQMKAFQSLKYRVILEGTAKGTAAAIMLGTMFANPTEFVLVVNSDNFIDGDGYKDAIIGAKEIAKKGVIAAVGVKPEYQAKNLGYIKRDGNDVIKILSNVDFDDATSEIADCYSYEEGYLWNSGILVFRAGDMVNITRKKCPELYIACRTAKRKVPAIRRAIRFSENVMKDIVTGSIETLVLEHCDNLKVVEADILWKDIDNVCDIEMHHSDDKPDNIIKNDCSNISVINNAQRQLVVANDLRDIVVVNTEDAVYISSKKSADNIKEIIKDNLDQYETYFDYNRISYREWGIHELLNYSNGYKVKKVTVFPGMMMNLHQHELRAEYWSVVEGTATITIGTETKDYHKYDSVFVPIGVKHKVANKTDSNVVIIEVGIGDSILDNDMVKIYGQDSSDNGGNYVRKDNCPIVKLDPAFKDNLWGGTKIRDVYGKKCDYDVIGESWELSAHPDGQSRIAEGYYKGMLFNDYLSIIGKEALGWKCQAQDRFPVLIKFIDAKQALSIQIHPDDEYALENENEYGKNEMWYVLDAEPGAYLYCGLSRASSKEEIEERIKNNTITEILNKIEVKKGDVVMVKAGTIHAIGAGIFICEIQQNSNCTYRMYDYDRRDKFGNPRELHIAKSLDVVNPVKYEKDNKCNVMLTHNEHYMSKRLVQCKYFEVIKYEIEDEAKIPVDEASFLSVIVIDGEGTIMTDDNDKELKFKAGESFFINAGKRNVVVNGRSTCIITHV</sequence>
<dbReference type="GO" id="GO:0016853">
    <property type="term" value="F:isomerase activity"/>
    <property type="evidence" value="ECO:0007669"/>
    <property type="project" value="UniProtKB-KW"/>
</dbReference>
<evidence type="ECO:0000313" key="7">
    <source>
        <dbReference type="EMBL" id="MEQ2380303.1"/>
    </source>
</evidence>
<accession>A0ABV1BZB5</accession>
<feature type="domain" description="Mannose-6-phosphate isomerase cupin" evidence="6">
    <location>
        <begin position="711"/>
        <end position="790"/>
    </location>
</feature>
<dbReference type="Pfam" id="PF20511">
    <property type="entry name" value="PMI_typeI_cat"/>
    <property type="match status" value="1"/>
</dbReference>
<evidence type="ECO:0000256" key="1">
    <source>
        <dbReference type="ARBA" id="ARBA00029741"/>
    </source>
</evidence>
<evidence type="ECO:0000259" key="4">
    <source>
        <dbReference type="Pfam" id="PF01050"/>
    </source>
</evidence>
<dbReference type="Gene3D" id="3.90.550.10">
    <property type="entry name" value="Spore Coat Polysaccharide Biosynthesis Protein SpsA, Chain A"/>
    <property type="match status" value="1"/>
</dbReference>
<evidence type="ECO:0000256" key="2">
    <source>
        <dbReference type="ARBA" id="ARBA00030762"/>
    </source>
</evidence>
<organism evidence="7 8">
    <name type="scientific">[Lactobacillus] rogosae</name>
    <dbReference type="NCBI Taxonomy" id="706562"/>
    <lineage>
        <taxon>Bacteria</taxon>
        <taxon>Bacillati</taxon>
        <taxon>Bacillota</taxon>
        <taxon>Clostridia</taxon>
        <taxon>Lachnospirales</taxon>
        <taxon>Lachnospiraceae</taxon>
        <taxon>Lachnospira</taxon>
    </lineage>
</organism>
<dbReference type="Gene3D" id="2.60.120.10">
    <property type="entry name" value="Jelly Rolls"/>
    <property type="match status" value="3"/>
</dbReference>
<dbReference type="PANTHER" id="PTHR46390:SF1">
    <property type="entry name" value="MANNOSE-1-PHOSPHATE GUANYLYLTRANSFERASE"/>
    <property type="match status" value="1"/>
</dbReference>
<dbReference type="EMBL" id="JBBMER010000007">
    <property type="protein sequence ID" value="MEQ2380303.1"/>
    <property type="molecule type" value="Genomic_DNA"/>
</dbReference>
<evidence type="ECO:0000313" key="8">
    <source>
        <dbReference type="Proteomes" id="UP001442364"/>
    </source>
</evidence>
<dbReference type="PANTHER" id="PTHR46390">
    <property type="entry name" value="MANNOSE-1-PHOSPHATE GUANYLYLTRANSFERASE"/>
    <property type="match status" value="1"/>
</dbReference>
<dbReference type="InterPro" id="IPR014710">
    <property type="entry name" value="RmlC-like_jellyroll"/>
</dbReference>
<dbReference type="Pfam" id="PF01050">
    <property type="entry name" value="MannoseP_isomer"/>
    <property type="match status" value="1"/>
</dbReference>
<dbReference type="Proteomes" id="UP001442364">
    <property type="component" value="Unassembled WGS sequence"/>
</dbReference>
<dbReference type="SUPFAM" id="SSF51182">
    <property type="entry name" value="RmlC-like cupins"/>
    <property type="match status" value="2"/>
</dbReference>
<evidence type="ECO:0000259" key="6">
    <source>
        <dbReference type="Pfam" id="PF21621"/>
    </source>
</evidence>
<dbReference type="InterPro" id="IPR049071">
    <property type="entry name" value="MPI_cupin_dom"/>
</dbReference>
<evidence type="ECO:0000259" key="5">
    <source>
        <dbReference type="Pfam" id="PF20511"/>
    </source>
</evidence>
<dbReference type="InterPro" id="IPR011051">
    <property type="entry name" value="RmlC_Cupin_sf"/>
</dbReference>
<keyword evidence="7" id="KW-0413">Isomerase</keyword>
<dbReference type="RefSeq" id="WP_349153794.1">
    <property type="nucleotide sequence ID" value="NZ_JBBMER010000007.1"/>
</dbReference>
<dbReference type="SUPFAM" id="SSF53448">
    <property type="entry name" value="Nucleotide-diphospho-sugar transferases"/>
    <property type="match status" value="1"/>
</dbReference>
<keyword evidence="8" id="KW-1185">Reference proteome</keyword>
<feature type="domain" description="Mannose-6-phosphate isomerase type II C-terminal" evidence="4">
    <location>
        <begin position="346"/>
        <end position="451"/>
    </location>
</feature>
<gene>
    <name evidence="7" type="ORF">WMO14_10460</name>
</gene>
<dbReference type="CDD" id="cd07010">
    <property type="entry name" value="cupin_PMI_type_I_N_bac"/>
    <property type="match status" value="1"/>
</dbReference>
<proteinExistence type="predicted"/>
<dbReference type="InterPro" id="IPR051161">
    <property type="entry name" value="Mannose-6P_isomerase_type2"/>
</dbReference>
<reference evidence="7 8" key="1">
    <citation type="submission" date="2024-03" db="EMBL/GenBank/DDBJ databases">
        <title>Human intestinal bacterial collection.</title>
        <authorList>
            <person name="Pauvert C."/>
            <person name="Hitch T.C.A."/>
            <person name="Clavel T."/>
        </authorList>
    </citation>
    <scope>NUCLEOTIDE SEQUENCE [LARGE SCALE GENOMIC DNA]</scope>
    <source>
        <strain evidence="7 8">CLA-AA-H255</strain>
    </source>
</reference>
<dbReference type="InterPro" id="IPR001538">
    <property type="entry name" value="Man6P_isomerase-2_C"/>
</dbReference>
<dbReference type="Pfam" id="PF00483">
    <property type="entry name" value="NTP_transferase"/>
    <property type="match status" value="1"/>
</dbReference>
<protein>
    <recommendedName>
        <fullName evidence="1">Phosphohexomutase</fullName>
    </recommendedName>
    <alternativeName>
        <fullName evidence="2">Phosphomannose isomerase</fullName>
    </alternativeName>
</protein>
<evidence type="ECO:0000259" key="3">
    <source>
        <dbReference type="Pfam" id="PF00483"/>
    </source>
</evidence>
<feature type="domain" description="Phosphomannose isomerase type I catalytic" evidence="5">
    <location>
        <begin position="472"/>
        <end position="573"/>
    </location>
</feature>
<comment type="caution">
    <text evidence="7">The sequence shown here is derived from an EMBL/GenBank/DDBJ whole genome shotgun (WGS) entry which is preliminary data.</text>
</comment>
<dbReference type="InterPro" id="IPR005835">
    <property type="entry name" value="NTP_transferase_dom"/>
</dbReference>
<feature type="domain" description="Nucleotidyl transferase" evidence="3">
    <location>
        <begin position="3"/>
        <end position="214"/>
    </location>
</feature>
<name>A0ABV1BZB5_9FIRM</name>
<dbReference type="InterPro" id="IPR029044">
    <property type="entry name" value="Nucleotide-diphossugar_trans"/>
</dbReference>